<keyword evidence="2" id="KW-1185">Reference proteome</keyword>
<sequence length="352" mass="39880">MPAPIRDTHWSTRFFHDTYEFPAHKTPLDSHEVPESHEFLDWCTDTGILYFVSFFLQGALVLLTMFFPWAYLMGAPDTSDFYDTTVKAIFLGFGVAWPSMAFFGLFMRPMHSYFIILSVLSLLQISLATVAFCASVNETFLWPIWIGIILQLCLHVAIFLNTVQWYSRRFLGLTIPREARSARPLIGDGNLELEDRYSDGELGLAYRDQLEESTERTASPADDSIDTTCSLGLDRDRGPQTAEETEEVQSLLHDSTSSRPALASGHDCSEAYEPKSASDPAQGGEQHTESSEQELHFGSLSFKPHFKWQSKVPEYKSRGFASRVLWFGIPYIVFTIPVAHLQYRDCGELVKL</sequence>
<accession>A0ACC3NGV1</accession>
<reference evidence="1" key="1">
    <citation type="submission" date="2023-07" db="EMBL/GenBank/DDBJ databases">
        <title>Black Yeasts Isolated from many extreme environments.</title>
        <authorList>
            <person name="Coleine C."/>
            <person name="Stajich J.E."/>
            <person name="Selbmann L."/>
        </authorList>
    </citation>
    <scope>NUCLEOTIDE SEQUENCE</scope>
    <source>
        <strain evidence="1">CCFEE 5714</strain>
    </source>
</reference>
<proteinExistence type="predicted"/>
<dbReference type="EMBL" id="JAUTXU010000043">
    <property type="protein sequence ID" value="KAK3716370.1"/>
    <property type="molecule type" value="Genomic_DNA"/>
</dbReference>
<dbReference type="Proteomes" id="UP001281147">
    <property type="component" value="Unassembled WGS sequence"/>
</dbReference>
<gene>
    <name evidence="1" type="ORF">LTR37_006520</name>
</gene>
<evidence type="ECO:0000313" key="1">
    <source>
        <dbReference type="EMBL" id="KAK3716370.1"/>
    </source>
</evidence>
<protein>
    <submittedName>
        <fullName evidence="1">Uncharacterized protein</fullName>
    </submittedName>
</protein>
<organism evidence="1 2">
    <name type="scientific">Vermiconidia calcicola</name>
    <dbReference type="NCBI Taxonomy" id="1690605"/>
    <lineage>
        <taxon>Eukaryota</taxon>
        <taxon>Fungi</taxon>
        <taxon>Dikarya</taxon>
        <taxon>Ascomycota</taxon>
        <taxon>Pezizomycotina</taxon>
        <taxon>Dothideomycetes</taxon>
        <taxon>Dothideomycetidae</taxon>
        <taxon>Mycosphaerellales</taxon>
        <taxon>Extremaceae</taxon>
        <taxon>Vermiconidia</taxon>
    </lineage>
</organism>
<evidence type="ECO:0000313" key="2">
    <source>
        <dbReference type="Proteomes" id="UP001281147"/>
    </source>
</evidence>
<name>A0ACC3NGV1_9PEZI</name>
<comment type="caution">
    <text evidence="1">The sequence shown here is derived from an EMBL/GenBank/DDBJ whole genome shotgun (WGS) entry which is preliminary data.</text>
</comment>